<accession>A0A916UJD3</accession>
<reference evidence="1" key="1">
    <citation type="journal article" date="2014" name="Int. J. Syst. Evol. Microbiol.">
        <title>Complete genome sequence of Corynebacterium casei LMG S-19264T (=DSM 44701T), isolated from a smear-ripened cheese.</title>
        <authorList>
            <consortium name="US DOE Joint Genome Institute (JGI-PGF)"/>
            <person name="Walter F."/>
            <person name="Albersmeier A."/>
            <person name="Kalinowski J."/>
            <person name="Ruckert C."/>
        </authorList>
    </citation>
    <scope>NUCLEOTIDE SEQUENCE</scope>
    <source>
        <strain evidence="1">CGMCC 1.10998</strain>
    </source>
</reference>
<sequence length="63" mass="7535">MAELWQVMSKEAWEYILKHLGTFTAIQWSAAPTTELRIFNMLYERRLTLYRAGNAQRRPDGRF</sequence>
<dbReference type="AlphaFoldDB" id="A0A916UJD3"/>
<proteinExistence type="predicted"/>
<dbReference type="EMBL" id="BMED01000002">
    <property type="protein sequence ID" value="GGC75722.1"/>
    <property type="molecule type" value="Genomic_DNA"/>
</dbReference>
<protein>
    <submittedName>
        <fullName evidence="1">Uncharacterized protein</fullName>
    </submittedName>
</protein>
<evidence type="ECO:0000313" key="1">
    <source>
        <dbReference type="EMBL" id="GGC75722.1"/>
    </source>
</evidence>
<name>A0A916UJD3_9BURK</name>
<keyword evidence="2" id="KW-1185">Reference proteome</keyword>
<gene>
    <name evidence="1" type="ORF">GCM10011396_23710</name>
</gene>
<reference evidence="1" key="2">
    <citation type="submission" date="2020-09" db="EMBL/GenBank/DDBJ databases">
        <authorList>
            <person name="Sun Q."/>
            <person name="Zhou Y."/>
        </authorList>
    </citation>
    <scope>NUCLEOTIDE SEQUENCE</scope>
    <source>
        <strain evidence="1">CGMCC 1.10998</strain>
    </source>
</reference>
<evidence type="ECO:0000313" key="2">
    <source>
        <dbReference type="Proteomes" id="UP000637423"/>
    </source>
</evidence>
<dbReference type="Proteomes" id="UP000637423">
    <property type="component" value="Unassembled WGS sequence"/>
</dbReference>
<comment type="caution">
    <text evidence="1">The sequence shown here is derived from an EMBL/GenBank/DDBJ whole genome shotgun (WGS) entry which is preliminary data.</text>
</comment>
<organism evidence="1 2">
    <name type="scientific">Undibacterium terreum</name>
    <dbReference type="NCBI Taxonomy" id="1224302"/>
    <lineage>
        <taxon>Bacteria</taxon>
        <taxon>Pseudomonadati</taxon>
        <taxon>Pseudomonadota</taxon>
        <taxon>Betaproteobacteria</taxon>
        <taxon>Burkholderiales</taxon>
        <taxon>Oxalobacteraceae</taxon>
        <taxon>Undibacterium</taxon>
    </lineage>
</organism>